<name>A0A0U1QLL3_9BACL</name>
<dbReference type="GO" id="GO:0006006">
    <property type="term" value="P:glucose metabolic process"/>
    <property type="evidence" value="ECO:0007669"/>
    <property type="project" value="UniProtKB-KW"/>
</dbReference>
<comment type="pathway">
    <text evidence="1 7">Carbohydrate degradation; pentose phosphate pathway; D-ribulose 5-phosphate from D-glucose 6-phosphate (oxidative stage): step 1/3.</text>
</comment>
<dbReference type="PANTHER" id="PTHR23429">
    <property type="entry name" value="GLUCOSE-6-PHOSPHATE 1-DEHYDROGENASE G6PD"/>
    <property type="match status" value="1"/>
</dbReference>
<comment type="caution">
    <text evidence="10">The sequence shown here is derived from an EMBL/GenBank/DDBJ whole genome shotgun (WGS) entry which is preliminary data.</text>
</comment>
<dbReference type="InterPro" id="IPR022674">
    <property type="entry name" value="G6P_DH_NAD-bd"/>
</dbReference>
<dbReference type="PIRSF" id="PIRSF000110">
    <property type="entry name" value="G6PD"/>
    <property type="match status" value="1"/>
</dbReference>
<keyword evidence="3 7" id="KW-0313">Glucose metabolism</keyword>
<evidence type="ECO:0000313" key="11">
    <source>
        <dbReference type="Proteomes" id="UP000035553"/>
    </source>
</evidence>
<feature type="binding site" evidence="7">
    <location>
        <position position="175"/>
    </location>
    <ligand>
        <name>substrate</name>
    </ligand>
</feature>
<dbReference type="EC" id="1.1.1.49" evidence="7"/>
<dbReference type="PANTHER" id="PTHR23429:SF0">
    <property type="entry name" value="GLUCOSE-6-PHOSPHATE 1-DEHYDROGENASE"/>
    <property type="match status" value="1"/>
</dbReference>
<dbReference type="HAMAP" id="MF_00966">
    <property type="entry name" value="G6PD"/>
    <property type="match status" value="1"/>
</dbReference>
<feature type="active site" description="Proton acceptor" evidence="7">
    <location>
        <position position="237"/>
    </location>
</feature>
<dbReference type="InterPro" id="IPR019796">
    <property type="entry name" value="G6P_DH_AS"/>
</dbReference>
<evidence type="ECO:0000259" key="9">
    <source>
        <dbReference type="Pfam" id="PF02781"/>
    </source>
</evidence>
<dbReference type="Gene3D" id="3.40.50.720">
    <property type="entry name" value="NAD(P)-binding Rossmann-like Domain"/>
    <property type="match status" value="1"/>
</dbReference>
<dbReference type="GO" id="GO:0050661">
    <property type="term" value="F:NADP binding"/>
    <property type="evidence" value="ECO:0007669"/>
    <property type="project" value="UniProtKB-UniRule"/>
</dbReference>
<comment type="catalytic activity">
    <reaction evidence="7">
        <text>D-glucose 6-phosphate + NADP(+) = 6-phospho-D-glucono-1,5-lactone + NADPH + H(+)</text>
        <dbReference type="Rhea" id="RHEA:15841"/>
        <dbReference type="ChEBI" id="CHEBI:15378"/>
        <dbReference type="ChEBI" id="CHEBI:57783"/>
        <dbReference type="ChEBI" id="CHEBI:57955"/>
        <dbReference type="ChEBI" id="CHEBI:58349"/>
        <dbReference type="ChEBI" id="CHEBI:61548"/>
        <dbReference type="EC" id="1.1.1.49"/>
    </reaction>
</comment>
<evidence type="ECO:0000259" key="8">
    <source>
        <dbReference type="Pfam" id="PF00479"/>
    </source>
</evidence>
<protein>
    <recommendedName>
        <fullName evidence="7">Glucose-6-phosphate 1-dehydrogenase</fullName>
        <shortName evidence="7">G6PD</shortName>
        <ecNumber evidence="7">1.1.1.49</ecNumber>
    </recommendedName>
</protein>
<dbReference type="PRINTS" id="PR00079">
    <property type="entry name" value="G6PDHDRGNASE"/>
</dbReference>
<dbReference type="SUPFAM" id="SSF51735">
    <property type="entry name" value="NAD(P)-binding Rossmann-fold domains"/>
    <property type="match status" value="1"/>
</dbReference>
<dbReference type="InterPro" id="IPR036291">
    <property type="entry name" value="NAD(P)-bd_dom_sf"/>
</dbReference>
<dbReference type="UniPathway" id="UPA00115">
    <property type="reaction ID" value="UER00408"/>
</dbReference>
<dbReference type="PROSITE" id="PS00069">
    <property type="entry name" value="G6P_DEHYDROGENASE"/>
    <property type="match status" value="1"/>
</dbReference>
<keyword evidence="11" id="KW-1185">Reference proteome</keyword>
<evidence type="ECO:0000256" key="4">
    <source>
        <dbReference type="ARBA" id="ARBA00022857"/>
    </source>
</evidence>
<reference evidence="10 11" key="1">
    <citation type="journal article" date="2011" name="J. Bacteriol.">
        <title>Draft genome sequence of Sporolactobacillus inulinus strain CASD, an efficient D-lactic acid-producing bacterium with high-concentration lactate tolerance capability.</title>
        <authorList>
            <person name="Yu B."/>
            <person name="Su F."/>
            <person name="Wang L."/>
            <person name="Xu K."/>
            <person name="Zhao B."/>
            <person name="Xu P."/>
        </authorList>
    </citation>
    <scope>NUCLEOTIDE SEQUENCE [LARGE SCALE GENOMIC DNA]</scope>
    <source>
        <strain evidence="10 11">CASD</strain>
    </source>
</reference>
<feature type="binding site" evidence="7">
    <location>
        <position position="179"/>
    </location>
    <ligand>
        <name>substrate</name>
    </ligand>
</feature>
<keyword evidence="6 7" id="KW-0119">Carbohydrate metabolism</keyword>
<dbReference type="GO" id="GO:0004345">
    <property type="term" value="F:glucose-6-phosphate dehydrogenase activity"/>
    <property type="evidence" value="ECO:0007669"/>
    <property type="project" value="UniProtKB-UniRule"/>
</dbReference>
<evidence type="ECO:0000256" key="7">
    <source>
        <dbReference type="HAMAP-Rule" id="MF_00966"/>
    </source>
</evidence>
<dbReference type="SUPFAM" id="SSF55347">
    <property type="entry name" value="Glyceraldehyde-3-phosphate dehydrogenase-like, C-terminal domain"/>
    <property type="match status" value="1"/>
</dbReference>
<feature type="binding site" evidence="7">
    <location>
        <position position="46"/>
    </location>
    <ligand>
        <name>NADP(+)</name>
        <dbReference type="ChEBI" id="CHEBI:58349"/>
    </ligand>
</feature>
<feature type="binding site" evidence="7">
    <location>
        <position position="213"/>
    </location>
    <ligand>
        <name>substrate</name>
    </ligand>
</feature>
<dbReference type="Pfam" id="PF00479">
    <property type="entry name" value="G6PD_N"/>
    <property type="match status" value="1"/>
</dbReference>
<feature type="domain" description="Glucose-6-phosphate dehydrogenase C-terminal" evidence="9">
    <location>
        <begin position="187"/>
        <end position="485"/>
    </location>
</feature>
<accession>A0A0U1QLL3</accession>
<evidence type="ECO:0000256" key="1">
    <source>
        <dbReference type="ARBA" id="ARBA00004937"/>
    </source>
</evidence>
<dbReference type="InterPro" id="IPR001282">
    <property type="entry name" value="G6P_DH"/>
</dbReference>
<feature type="domain" description="Glucose-6-phosphate dehydrogenase NAD-binding" evidence="8">
    <location>
        <begin position="13"/>
        <end position="184"/>
    </location>
</feature>
<evidence type="ECO:0000256" key="3">
    <source>
        <dbReference type="ARBA" id="ARBA00022526"/>
    </source>
</evidence>
<dbReference type="GO" id="GO:0005829">
    <property type="term" value="C:cytosol"/>
    <property type="evidence" value="ECO:0007669"/>
    <property type="project" value="TreeGrafter"/>
</dbReference>
<dbReference type="Gene3D" id="3.30.360.10">
    <property type="entry name" value="Dihydrodipicolinate Reductase, domain 2"/>
    <property type="match status" value="1"/>
</dbReference>
<dbReference type="EMBL" id="AFVQ02000176">
    <property type="protein sequence ID" value="KLI01697.1"/>
    <property type="molecule type" value="Genomic_DNA"/>
</dbReference>
<dbReference type="GO" id="GO:0009051">
    <property type="term" value="P:pentose-phosphate shunt, oxidative branch"/>
    <property type="evidence" value="ECO:0007669"/>
    <property type="project" value="TreeGrafter"/>
</dbReference>
<feature type="binding site" evidence="7">
    <location>
        <position position="338"/>
    </location>
    <ligand>
        <name>substrate</name>
    </ligand>
</feature>
<sequence>MIESSKEPVLIFLFGATGDLARRKLYSALYRLYKRDQEFAVIGLARRAHTDETYRDLINDSLPSEVGQRQHFLERFYYRRLDITRPENFATLKEFSDELNERYQLKGNRIFYLSLAPAYFAEAAKNLKKSGLATTSGWKRLVIEKPFGHDLKSSKELNESLLHAFSEEEIYRIDHYLGKEMVQNIEVLRFANPIFEAIWNRRYISNVQITLSETLGVGDRANYYDQTGALLDMVQNHIMQLLTLIAMEPPTQLETDDLRYEKVKVLKAIRPMNIHNIAEEIVRGQYTRGISPNREKMCAYLNENNVRSDSDTETFVASRFQIDNYRWQGVPFYVRTGKRMAEKATQIVIQFRKLPKNPYFHNVNHVGPNLLVIYISPDEGLSLKLNVKANGEAGSNTVPISLKFRNNELAMENMQDAYERLIADCIKGDSTNFTRWDEVLYSWGIIDSIVDSCKKRHVPIDYYEACSMGPSTADELLEKHGHHWWPIMHME</sequence>
<gene>
    <name evidence="7" type="primary">zwf</name>
    <name evidence="10" type="ORF">SINU_12025</name>
</gene>
<comment type="function">
    <text evidence="7">Catalyzes the oxidation of glucose 6-phosphate to 6-phosphogluconolactone.</text>
</comment>
<comment type="similarity">
    <text evidence="2 7">Belongs to the glucose-6-phosphate dehydrogenase family.</text>
</comment>
<feature type="binding site" evidence="7">
    <location>
        <position position="232"/>
    </location>
    <ligand>
        <name>substrate</name>
    </ligand>
</feature>
<dbReference type="NCBIfam" id="TIGR00871">
    <property type="entry name" value="zwf"/>
    <property type="match status" value="1"/>
</dbReference>
<keyword evidence="4 7" id="KW-0521">NADP</keyword>
<dbReference type="RefSeq" id="WP_010025820.1">
    <property type="nucleotide sequence ID" value="NZ_AFVQ02000176.1"/>
</dbReference>
<dbReference type="InterPro" id="IPR022675">
    <property type="entry name" value="G6P_DH_C"/>
</dbReference>
<dbReference type="Pfam" id="PF02781">
    <property type="entry name" value="G6PD_C"/>
    <property type="match status" value="1"/>
</dbReference>
<feature type="binding site" evidence="7">
    <location>
        <position position="343"/>
    </location>
    <ligand>
        <name>substrate</name>
    </ligand>
</feature>
<proteinExistence type="inferred from homology"/>
<evidence type="ECO:0000256" key="6">
    <source>
        <dbReference type="ARBA" id="ARBA00023277"/>
    </source>
</evidence>
<keyword evidence="5 7" id="KW-0560">Oxidoreductase</keyword>
<organism evidence="10 11">
    <name type="scientific">Sporolactobacillus inulinus CASD</name>
    <dbReference type="NCBI Taxonomy" id="1069536"/>
    <lineage>
        <taxon>Bacteria</taxon>
        <taxon>Bacillati</taxon>
        <taxon>Bacillota</taxon>
        <taxon>Bacilli</taxon>
        <taxon>Bacillales</taxon>
        <taxon>Sporolactobacillaceae</taxon>
        <taxon>Sporolactobacillus</taxon>
    </lineage>
</organism>
<dbReference type="OrthoDB" id="9802739at2"/>
<feature type="binding site" evidence="7">
    <location>
        <begin position="82"/>
        <end position="83"/>
    </location>
    <ligand>
        <name>NADP(+)</name>
        <dbReference type="ChEBI" id="CHEBI:58349"/>
    </ligand>
</feature>
<dbReference type="Proteomes" id="UP000035553">
    <property type="component" value="Unassembled WGS sequence"/>
</dbReference>
<feature type="binding site" evidence="7">
    <location>
        <position position="145"/>
    </location>
    <ligand>
        <name>NADP(+)</name>
        <dbReference type="ChEBI" id="CHEBI:58349"/>
    </ligand>
</feature>
<evidence type="ECO:0000313" key="10">
    <source>
        <dbReference type="EMBL" id="KLI01697.1"/>
    </source>
</evidence>
<dbReference type="AlphaFoldDB" id="A0A0U1QLL3"/>
<feature type="binding site" evidence="7">
    <location>
        <begin position="15"/>
        <end position="22"/>
    </location>
    <ligand>
        <name>NADP(+)</name>
        <dbReference type="ChEBI" id="CHEBI:58349"/>
    </ligand>
</feature>
<evidence type="ECO:0000256" key="5">
    <source>
        <dbReference type="ARBA" id="ARBA00023002"/>
    </source>
</evidence>
<dbReference type="STRING" id="1069536.SINU_12025"/>
<evidence type="ECO:0000256" key="2">
    <source>
        <dbReference type="ARBA" id="ARBA00009975"/>
    </source>
</evidence>